<dbReference type="Proteomes" id="UP000236569">
    <property type="component" value="Unassembled WGS sequence"/>
</dbReference>
<keyword evidence="2" id="KW-0238">DNA-binding</keyword>
<dbReference type="EMBL" id="BFAG01000011">
    <property type="protein sequence ID" value="GBF06951.1"/>
    <property type="molecule type" value="Genomic_DNA"/>
</dbReference>
<reference evidence="3" key="1">
    <citation type="submission" date="2018-01" db="EMBL/GenBank/DDBJ databases">
        <title>Draft Genome Sequence of the Radioresistant Bacterium Deinococcus aerius TR0125, Isolated from the Higher Atmosphere above Japan.</title>
        <authorList>
            <person name="Satoh K."/>
            <person name="Arai H."/>
            <person name="Sanzen T."/>
            <person name="Kawaguchi Y."/>
            <person name="Hayashi H."/>
            <person name="Yokobori S."/>
            <person name="Yamagishi A."/>
            <person name="Oono Y."/>
            <person name="Narumi I."/>
        </authorList>
    </citation>
    <scope>NUCLEOTIDE SEQUENCE [LARGE SCALE GENOMIC DNA]</scope>
    <source>
        <strain evidence="3">TR0125</strain>
    </source>
</reference>
<proteinExistence type="predicted"/>
<dbReference type="RefSeq" id="WP_103130288.1">
    <property type="nucleotide sequence ID" value="NZ_BFAG01000011.1"/>
</dbReference>
<dbReference type="InterPro" id="IPR019302">
    <property type="entry name" value="CAP12/PCTIR_TIR_dom"/>
</dbReference>
<organism evidence="2 3">
    <name type="scientific">Deinococcus aerius</name>
    <dbReference type="NCBI Taxonomy" id="200253"/>
    <lineage>
        <taxon>Bacteria</taxon>
        <taxon>Thermotogati</taxon>
        <taxon>Deinococcota</taxon>
        <taxon>Deinococci</taxon>
        <taxon>Deinococcales</taxon>
        <taxon>Deinococcaceae</taxon>
        <taxon>Deinococcus</taxon>
    </lineage>
</organism>
<dbReference type="OrthoDB" id="5497289at2"/>
<dbReference type="AlphaFoldDB" id="A0A2I9DP83"/>
<dbReference type="Pfam" id="PF10137">
    <property type="entry name" value="CAP12-PCTIR_TIR"/>
    <property type="match status" value="1"/>
</dbReference>
<comment type="caution">
    <text evidence="2">The sequence shown here is derived from an EMBL/GenBank/DDBJ whole genome shotgun (WGS) entry which is preliminary data.</text>
</comment>
<evidence type="ECO:0000313" key="2">
    <source>
        <dbReference type="EMBL" id="GBF06951.1"/>
    </source>
</evidence>
<protein>
    <submittedName>
        <fullName evidence="2">DNA-binding protein</fullName>
    </submittedName>
</protein>
<accession>A0A2I9DP83</accession>
<dbReference type="GO" id="GO:0003677">
    <property type="term" value="F:DNA binding"/>
    <property type="evidence" value="ECO:0007669"/>
    <property type="project" value="UniProtKB-KW"/>
</dbReference>
<name>A0A2I9DP83_9DEIO</name>
<evidence type="ECO:0000313" key="3">
    <source>
        <dbReference type="Proteomes" id="UP000236569"/>
    </source>
</evidence>
<sequence>MAEPLHQRRQLRALQRLEKALANSLSQASLGSVEARAVDAYIDKYLGILRDLKNEDVDGTEVLEPFQPLRVGYSEELYTASDINRVVNDIRIAIDILSEQDSLVGKSKGDKIFITHGRDEQWRRLQAYLEKQLRLNTIELSQQAYRGRHTLTKLDQESNNCNYAIIVMTGDDITEDGASRARENVIHEIGFFQAKFGIERVCLMYEIGTSIPSNIDGLGRVQFEKGRIEASFSDLHRELQEFFDV</sequence>
<evidence type="ECO:0000259" key="1">
    <source>
        <dbReference type="Pfam" id="PF10137"/>
    </source>
</evidence>
<feature type="domain" description="CD-NTase-associated protein 12/Pycsar effector protein TIR" evidence="1">
    <location>
        <begin position="111"/>
        <end position="224"/>
    </location>
</feature>
<dbReference type="GO" id="GO:0050135">
    <property type="term" value="F:NADP+ nucleosidase activity"/>
    <property type="evidence" value="ECO:0007669"/>
    <property type="project" value="InterPro"/>
</dbReference>
<keyword evidence="3" id="KW-1185">Reference proteome</keyword>
<gene>
    <name evidence="2" type="ORF">DAERI_110133</name>
</gene>